<evidence type="ECO:0000256" key="1">
    <source>
        <dbReference type="ARBA" id="ARBA00008182"/>
    </source>
</evidence>
<keyword evidence="3" id="KW-0089">Bile pigment</keyword>
<dbReference type="SUPFAM" id="SSF46458">
    <property type="entry name" value="Globin-like"/>
    <property type="match status" value="1"/>
</dbReference>
<evidence type="ECO:0000256" key="2">
    <source>
        <dbReference type="ARBA" id="ARBA00022991"/>
    </source>
</evidence>
<reference evidence="4 5" key="1">
    <citation type="submission" date="2024-09" db="EMBL/GenBank/DDBJ databases">
        <authorList>
            <person name="Sun Q."/>
            <person name="Mori K."/>
        </authorList>
    </citation>
    <scope>NUCLEOTIDE SEQUENCE [LARGE SCALE GENOMIC DNA]</scope>
    <source>
        <strain evidence="4 5">NCAIM B.02529</strain>
    </source>
</reference>
<proteinExistence type="inferred from homology"/>
<protein>
    <submittedName>
        <fullName evidence="4">Uncharacterized protein</fullName>
    </submittedName>
</protein>
<keyword evidence="2" id="KW-0157">Chromophore</keyword>
<sequence>MKQALQDKIVEAVVAEIYAAYPQLQEAFGERGRRKTIEDNYHHLHHLETCFELRDYTFFQDYTAWLQRVLTSRGVSTELIIDNFERLSRHMEIETALSKEESTLYQHYLEQAISFLQHQGNSEPHS</sequence>
<dbReference type="InterPro" id="IPR038719">
    <property type="entry name" value="Phycobilisome_asu/bsu_sf"/>
</dbReference>
<dbReference type="Gene3D" id="1.10.490.20">
    <property type="entry name" value="Phycocyanins"/>
    <property type="match status" value="1"/>
</dbReference>
<comment type="similarity">
    <text evidence="1">Belongs to the phycobiliprotein family.</text>
</comment>
<dbReference type="Proteomes" id="UP001589836">
    <property type="component" value="Unassembled WGS sequence"/>
</dbReference>
<organism evidence="4 5">
    <name type="scientific">Pontibacillus salicampi</name>
    <dbReference type="NCBI Taxonomy" id="1449801"/>
    <lineage>
        <taxon>Bacteria</taxon>
        <taxon>Bacillati</taxon>
        <taxon>Bacillota</taxon>
        <taxon>Bacilli</taxon>
        <taxon>Bacillales</taxon>
        <taxon>Bacillaceae</taxon>
        <taxon>Pontibacillus</taxon>
    </lineage>
</organism>
<keyword evidence="5" id="KW-1185">Reference proteome</keyword>
<evidence type="ECO:0000313" key="4">
    <source>
        <dbReference type="EMBL" id="MFC0523816.1"/>
    </source>
</evidence>
<comment type="caution">
    <text evidence="4">The sequence shown here is derived from an EMBL/GenBank/DDBJ whole genome shotgun (WGS) entry which is preliminary data.</text>
</comment>
<dbReference type="EMBL" id="JBHLTP010000008">
    <property type="protein sequence ID" value="MFC0523816.1"/>
    <property type="molecule type" value="Genomic_DNA"/>
</dbReference>
<accession>A0ABV6LN50</accession>
<name>A0ABV6LN50_9BACI</name>
<evidence type="ECO:0000256" key="3">
    <source>
        <dbReference type="ARBA" id="ARBA00023307"/>
    </source>
</evidence>
<dbReference type="InterPro" id="IPR009050">
    <property type="entry name" value="Globin-like_sf"/>
</dbReference>
<dbReference type="RefSeq" id="WP_377347111.1">
    <property type="nucleotide sequence ID" value="NZ_JBHLTP010000008.1"/>
</dbReference>
<gene>
    <name evidence="4" type="ORF">ACFFGV_09635</name>
</gene>
<evidence type="ECO:0000313" key="5">
    <source>
        <dbReference type="Proteomes" id="UP001589836"/>
    </source>
</evidence>